<reference evidence="3 4" key="2">
    <citation type="journal article" date="2011" name="PLoS Genet.">
        <title>Caenorhabditis briggsae recombinant inbred line genotypes reveal inter-strain incompatibility and the evolution of recombination.</title>
        <authorList>
            <person name="Ross J.A."/>
            <person name="Koboldt D.C."/>
            <person name="Staisch J.E."/>
            <person name="Chamberlin H.M."/>
            <person name="Gupta B.P."/>
            <person name="Miller R.D."/>
            <person name="Baird S.E."/>
            <person name="Haag E.S."/>
        </authorList>
    </citation>
    <scope>NUCLEOTIDE SEQUENCE [LARGE SCALE GENOMIC DNA]</scope>
    <source>
        <strain evidence="3 4">AF16</strain>
    </source>
</reference>
<dbReference type="SMART" id="SM00355">
    <property type="entry name" value="ZnF_C2H2"/>
    <property type="match status" value="2"/>
</dbReference>
<dbReference type="FunCoup" id="A8XLR8">
    <property type="interactions" value="606"/>
</dbReference>
<dbReference type="GO" id="GO:0003676">
    <property type="term" value="F:nucleic acid binding"/>
    <property type="evidence" value="ECO:0007669"/>
    <property type="project" value="InterPro"/>
</dbReference>
<dbReference type="InterPro" id="IPR036397">
    <property type="entry name" value="RNaseH_sf"/>
</dbReference>
<dbReference type="InParanoid" id="A8XLR8"/>
<dbReference type="Proteomes" id="UP000008549">
    <property type="component" value="Unassembled WGS sequence"/>
</dbReference>
<protein>
    <submittedName>
        <fullName evidence="3">Protein CBR-ZTF-18</fullName>
    </submittedName>
</protein>
<feature type="region of interest" description="Disordered" evidence="1">
    <location>
        <begin position="696"/>
        <end position="829"/>
    </location>
</feature>
<feature type="compositionally biased region" description="Basic and acidic residues" evidence="1">
    <location>
        <begin position="788"/>
        <end position="812"/>
    </location>
</feature>
<dbReference type="InterPro" id="IPR013087">
    <property type="entry name" value="Znf_C2H2_type"/>
</dbReference>
<feature type="compositionally biased region" description="Acidic residues" evidence="1">
    <location>
        <begin position="750"/>
        <end position="762"/>
    </location>
</feature>
<dbReference type="PROSITE" id="PS00028">
    <property type="entry name" value="ZINC_FINGER_C2H2_1"/>
    <property type="match status" value="1"/>
</dbReference>
<dbReference type="SUPFAM" id="SSF53098">
    <property type="entry name" value="Ribonuclease H-like"/>
    <property type="match status" value="1"/>
</dbReference>
<feature type="region of interest" description="Disordered" evidence="1">
    <location>
        <begin position="1"/>
        <end position="20"/>
    </location>
</feature>
<evidence type="ECO:0000313" key="5">
    <source>
        <dbReference type="WormBase" id="CBG15176"/>
    </source>
</evidence>
<dbReference type="eggNOG" id="ENOG502SU75">
    <property type="taxonomic scope" value="Eukaryota"/>
</dbReference>
<dbReference type="STRING" id="6238.A8XLR8"/>
<evidence type="ECO:0000313" key="4">
    <source>
        <dbReference type="Proteomes" id="UP000008549"/>
    </source>
</evidence>
<keyword evidence="4" id="KW-1185">Reference proteome</keyword>
<reference evidence="3 4" key="1">
    <citation type="journal article" date="2003" name="PLoS Biol.">
        <title>The genome sequence of Caenorhabditis briggsae: a platform for comparative genomics.</title>
        <authorList>
            <person name="Stein L.D."/>
            <person name="Bao Z."/>
            <person name="Blasiar D."/>
            <person name="Blumenthal T."/>
            <person name="Brent M.R."/>
            <person name="Chen N."/>
            <person name="Chinwalla A."/>
            <person name="Clarke L."/>
            <person name="Clee C."/>
            <person name="Coghlan A."/>
            <person name="Coulson A."/>
            <person name="D'Eustachio P."/>
            <person name="Fitch D.H."/>
            <person name="Fulton L.A."/>
            <person name="Fulton R.E."/>
            <person name="Griffiths-Jones S."/>
            <person name="Harris T.W."/>
            <person name="Hillier L.W."/>
            <person name="Kamath R."/>
            <person name="Kuwabara P.E."/>
            <person name="Mardis E.R."/>
            <person name="Marra M.A."/>
            <person name="Miner T.L."/>
            <person name="Minx P."/>
            <person name="Mullikin J.C."/>
            <person name="Plumb R.W."/>
            <person name="Rogers J."/>
            <person name="Schein J.E."/>
            <person name="Sohrmann M."/>
            <person name="Spieth J."/>
            <person name="Stajich J.E."/>
            <person name="Wei C."/>
            <person name="Willey D."/>
            <person name="Wilson R.K."/>
            <person name="Durbin R."/>
            <person name="Waterston R.H."/>
        </authorList>
    </citation>
    <scope>NUCLEOTIDE SEQUENCE [LARGE SCALE GENOMIC DNA]</scope>
    <source>
        <strain evidence="3 4">AF16</strain>
    </source>
</reference>
<evidence type="ECO:0000313" key="3">
    <source>
        <dbReference type="EMBL" id="CAP33572.2"/>
    </source>
</evidence>
<dbReference type="HOGENOM" id="CLU_017754_0_0_1"/>
<proteinExistence type="predicted"/>
<dbReference type="AlphaFoldDB" id="A8XLR8"/>
<dbReference type="Gene3D" id="3.30.420.10">
    <property type="entry name" value="Ribonuclease H-like superfamily/Ribonuclease H"/>
    <property type="match status" value="1"/>
</dbReference>
<dbReference type="PANTHER" id="PTHR33936:SF9">
    <property type="entry name" value="C2H2-TYPE DOMAIN-CONTAINING PROTEIN"/>
    <property type="match status" value="1"/>
</dbReference>
<dbReference type="EMBL" id="HE601055">
    <property type="protein sequence ID" value="CAP33572.2"/>
    <property type="molecule type" value="Genomic_DNA"/>
</dbReference>
<sequence>MMPSTSSEIPQEGEEIEQKEIGEDVAAIRNSEGLQHPEAAVEEEMEEIIEVDGEEIIFAVKNDLANPNVYFFKNLQDEDEYVEYDAIVSLSNERNLLFDMYQPQITEQGTFLCKICLRTGKNTEYPDRNTFVAHRYKCHGSFNNNVICPITDCREVYASLYTLRRHLSQNHELPIEVHLQTFTNIGEFEKFRHLVELASGCRYMMHTKQPKYRRQVMHCAKSEHKLVLQTQKHRLPRERMLKEGSACPSVISYRVNASNGEVHAFMQLYHVGHAPDSDVENSNADTARPMDIIFPLKPSFLADHPMQYVQIDVHEMPTAVYGSKIYEYFLIVTCLKSKFIWAKPLFDCTRTHIGMILNSIFNEYGIPEGFSTTFHPTYIRDAMKSLESVYAIEIREVWNEPIPYIHLERWALDVAEHDMQTRNRWVEQLQFVVMEYNQRSIREQPETPFERMFNRKAPNLYHNGQREDQLAAKLRGYHIELRREIEGMEEDLGVTFAPGQKVFLRKGITKPRRGNNSQFYFGYISDYDPHNQYYPYKVHYSSTDSPWPSERNLFAWVSVFDLLPTIHGISEMSANEKRESIASYMCSCPGISSNKLFDMSAVGKPARKASHCLLFRNLLCTNMMSKYCCKHVASEPCKFHSMYPENEESYTKMDQVLQNYLQTKELEKHTNKMQDAEPIRRMVQEEIDRMHMDGEDFDILDEDDYGPPVLERGDSGEEEQPEDVVEEEPTAEGAPEIEAAGTTSEHVDIEGVDEPDEAEEDVGFQYEDVKPEVEEDVEQEGTSSKRGRTFDATKSPEPRKRQKASESSERRASGRRSVRPKNLEDYVVE</sequence>
<dbReference type="OMA" id="HCSKSEH"/>
<dbReference type="WormBase" id="CBG15176">
    <property type="protein sequence ID" value="CBP18319"/>
    <property type="gene ID" value="WBGene00035500"/>
    <property type="gene designation" value="Cbr-ztf-18"/>
</dbReference>
<dbReference type="InterPro" id="IPR012337">
    <property type="entry name" value="RNaseH-like_sf"/>
</dbReference>
<accession>A8XLR8</accession>
<dbReference type="PANTHER" id="PTHR33936">
    <property type="entry name" value="PROTEIN CBG17840"/>
    <property type="match status" value="1"/>
</dbReference>
<dbReference type="InterPro" id="IPR052797">
    <property type="entry name" value="RegFact_GeneExpr_CellDeath"/>
</dbReference>
<feature type="compositionally biased region" description="Acidic residues" evidence="1">
    <location>
        <begin position="696"/>
        <end position="705"/>
    </location>
</feature>
<organism evidence="3 4">
    <name type="scientific">Caenorhabditis briggsae</name>
    <dbReference type="NCBI Taxonomy" id="6238"/>
    <lineage>
        <taxon>Eukaryota</taxon>
        <taxon>Metazoa</taxon>
        <taxon>Ecdysozoa</taxon>
        <taxon>Nematoda</taxon>
        <taxon>Chromadorea</taxon>
        <taxon>Rhabditida</taxon>
        <taxon>Rhabditina</taxon>
        <taxon>Rhabditomorpha</taxon>
        <taxon>Rhabditoidea</taxon>
        <taxon>Rhabditidae</taxon>
        <taxon>Peloderinae</taxon>
        <taxon>Caenorhabditis</taxon>
    </lineage>
</organism>
<name>A8XLR8_CAEBR</name>
<evidence type="ECO:0000259" key="2">
    <source>
        <dbReference type="PROSITE" id="PS00028"/>
    </source>
</evidence>
<evidence type="ECO:0000256" key="1">
    <source>
        <dbReference type="SAM" id="MobiDB-lite"/>
    </source>
</evidence>
<gene>
    <name evidence="5" type="primary">ztf-18</name>
    <name evidence="3" type="synonym">Cbr-ztf-18</name>
    <name evidence="5" type="ORF">CBG15176</name>
    <name evidence="3" type="ORF">CBG_15176</name>
</gene>
<feature type="compositionally biased region" description="Acidic residues" evidence="1">
    <location>
        <begin position="716"/>
        <end position="730"/>
    </location>
</feature>
<feature type="domain" description="C2H2-type" evidence="2">
    <location>
        <begin position="148"/>
        <end position="171"/>
    </location>
</feature>